<keyword evidence="1" id="KW-0472">Membrane</keyword>
<feature type="transmembrane region" description="Helical" evidence="1">
    <location>
        <begin position="128"/>
        <end position="147"/>
    </location>
</feature>
<accession>A0ABQ5T3W8</accession>
<sequence length="174" mass="19409">MTKVEAGDGVEDGPVRLWALWRRLKALFPVWSLIPSSFYTPGAWGYAGVDFVSGFRQNPSTLKTFDLLDGIDEASFEALYALANLNARRQDQILRFVIVGYLTVPLSILALVAELAGDSLLSFTRAHMWEVISLLVAVGFGPIIYMMSQWRSRQIIGVLDLIRIERGLASDRSD</sequence>
<evidence type="ECO:0000256" key="1">
    <source>
        <dbReference type="SAM" id="Phobius"/>
    </source>
</evidence>
<proteinExistence type="predicted"/>
<comment type="caution">
    <text evidence="2">The sequence shown here is derived from an EMBL/GenBank/DDBJ whole genome shotgun (WGS) entry which is preliminary data.</text>
</comment>
<gene>
    <name evidence="2" type="ORF">GCM10017620_04220</name>
</gene>
<keyword evidence="1" id="KW-1133">Transmembrane helix</keyword>
<reference evidence="2" key="2">
    <citation type="submission" date="2023-01" db="EMBL/GenBank/DDBJ databases">
        <authorList>
            <person name="Sun Q."/>
            <person name="Evtushenko L."/>
        </authorList>
    </citation>
    <scope>NUCLEOTIDE SEQUENCE</scope>
    <source>
        <strain evidence="2">VKM B-1499</strain>
    </source>
</reference>
<keyword evidence="3" id="KW-1185">Reference proteome</keyword>
<protein>
    <submittedName>
        <fullName evidence="2">Uncharacterized protein</fullName>
    </submittedName>
</protein>
<dbReference type="EMBL" id="BSFD01000001">
    <property type="protein sequence ID" value="GLK47449.1"/>
    <property type="molecule type" value="Genomic_DNA"/>
</dbReference>
<dbReference type="RefSeq" id="WP_271163818.1">
    <property type="nucleotide sequence ID" value="NZ_BSFD01000001.1"/>
</dbReference>
<feature type="transmembrane region" description="Helical" evidence="1">
    <location>
        <begin position="93"/>
        <end position="116"/>
    </location>
</feature>
<organism evidence="2 3">
    <name type="scientific">Brevundimonas intermedia</name>
    <dbReference type="NCBI Taxonomy" id="74315"/>
    <lineage>
        <taxon>Bacteria</taxon>
        <taxon>Pseudomonadati</taxon>
        <taxon>Pseudomonadota</taxon>
        <taxon>Alphaproteobacteria</taxon>
        <taxon>Caulobacterales</taxon>
        <taxon>Caulobacteraceae</taxon>
        <taxon>Brevundimonas</taxon>
    </lineage>
</organism>
<reference evidence="2" key="1">
    <citation type="journal article" date="2014" name="Int. J. Syst. Evol. Microbiol.">
        <title>Complete genome of a new Firmicutes species belonging to the dominant human colonic microbiota ('Ruminococcus bicirculans') reveals two chromosomes and a selective capacity to utilize plant glucans.</title>
        <authorList>
            <consortium name="NISC Comparative Sequencing Program"/>
            <person name="Wegmann U."/>
            <person name="Louis P."/>
            <person name="Goesmann A."/>
            <person name="Henrissat B."/>
            <person name="Duncan S.H."/>
            <person name="Flint H.J."/>
        </authorList>
    </citation>
    <scope>NUCLEOTIDE SEQUENCE</scope>
    <source>
        <strain evidence="2">VKM B-1499</strain>
    </source>
</reference>
<name>A0ABQ5T3W8_9CAUL</name>
<dbReference type="Proteomes" id="UP001143509">
    <property type="component" value="Unassembled WGS sequence"/>
</dbReference>
<keyword evidence="1" id="KW-0812">Transmembrane</keyword>
<evidence type="ECO:0000313" key="3">
    <source>
        <dbReference type="Proteomes" id="UP001143509"/>
    </source>
</evidence>
<evidence type="ECO:0000313" key="2">
    <source>
        <dbReference type="EMBL" id="GLK47449.1"/>
    </source>
</evidence>